<dbReference type="Proteomes" id="UP001597365">
    <property type="component" value="Unassembled WGS sequence"/>
</dbReference>
<accession>A0ABW4PI12</accession>
<evidence type="ECO:0008006" key="6">
    <source>
        <dbReference type="Google" id="ProtNLM"/>
    </source>
</evidence>
<organism evidence="4 5">
    <name type="scientific">Streptomyces desertarenae</name>
    <dbReference type="NCBI Taxonomy" id="2666184"/>
    <lineage>
        <taxon>Bacteria</taxon>
        <taxon>Bacillati</taxon>
        <taxon>Actinomycetota</taxon>
        <taxon>Actinomycetes</taxon>
        <taxon>Kitasatosporales</taxon>
        <taxon>Streptomycetaceae</taxon>
        <taxon>Streptomyces</taxon>
    </lineage>
</organism>
<evidence type="ECO:0000256" key="1">
    <source>
        <dbReference type="SAM" id="MobiDB-lite"/>
    </source>
</evidence>
<evidence type="ECO:0000256" key="3">
    <source>
        <dbReference type="SAM" id="SignalP"/>
    </source>
</evidence>
<evidence type="ECO:0000256" key="2">
    <source>
        <dbReference type="SAM" id="Phobius"/>
    </source>
</evidence>
<keyword evidence="2" id="KW-0812">Transmembrane</keyword>
<evidence type="ECO:0000313" key="5">
    <source>
        <dbReference type="Proteomes" id="UP001597365"/>
    </source>
</evidence>
<feature type="region of interest" description="Disordered" evidence="1">
    <location>
        <begin position="34"/>
        <end position="193"/>
    </location>
</feature>
<feature type="compositionally biased region" description="Basic and acidic residues" evidence="1">
    <location>
        <begin position="66"/>
        <end position="75"/>
    </location>
</feature>
<sequence length="222" mass="22905">MRETVITLLACVMVLIPAPLALAAHHTAAAAAVPGTGQGGVESRRDGPSPSASPSQEPDDPDDPDDPGRPDDRPPRPSRPGLPPWPPGGTEPSTSPTPEPTDSGSGTGEPSEEPSGTASGPDGEDGDRPDAERDGDDAPGPREVARPTPQGWAEQVSDRRPRGGVRVEDYEYEDDGERGGAEGYTENRATPPAGQLLPVLPLGAGLTFLGLGLAALALRLRR</sequence>
<gene>
    <name evidence="4" type="ORF">ACFSJS_04455</name>
</gene>
<name>A0ABW4PI12_9ACTN</name>
<dbReference type="EMBL" id="JBHUFU010000002">
    <property type="protein sequence ID" value="MFD1828916.1"/>
    <property type="molecule type" value="Genomic_DNA"/>
</dbReference>
<proteinExistence type="predicted"/>
<reference evidence="5" key="1">
    <citation type="journal article" date="2019" name="Int. J. Syst. Evol. Microbiol.">
        <title>The Global Catalogue of Microorganisms (GCM) 10K type strain sequencing project: providing services to taxonomists for standard genome sequencing and annotation.</title>
        <authorList>
            <consortium name="The Broad Institute Genomics Platform"/>
            <consortium name="The Broad Institute Genome Sequencing Center for Infectious Disease"/>
            <person name="Wu L."/>
            <person name="Ma J."/>
        </authorList>
    </citation>
    <scope>NUCLEOTIDE SEQUENCE [LARGE SCALE GENOMIC DNA]</scope>
    <source>
        <strain evidence="5">CGMCC 4.7455</strain>
    </source>
</reference>
<keyword evidence="3" id="KW-0732">Signal</keyword>
<protein>
    <recommendedName>
        <fullName evidence="6">Gram-positive cocci surface proteins LPxTG domain-containing protein</fullName>
    </recommendedName>
</protein>
<comment type="caution">
    <text evidence="4">The sequence shown here is derived from an EMBL/GenBank/DDBJ whole genome shotgun (WGS) entry which is preliminary data.</text>
</comment>
<evidence type="ECO:0000313" key="4">
    <source>
        <dbReference type="EMBL" id="MFD1828916.1"/>
    </source>
</evidence>
<keyword evidence="2" id="KW-0472">Membrane</keyword>
<feature type="transmembrane region" description="Helical" evidence="2">
    <location>
        <begin position="196"/>
        <end position="218"/>
    </location>
</feature>
<dbReference type="RefSeq" id="WP_380896953.1">
    <property type="nucleotide sequence ID" value="NZ_JBHUFU010000002.1"/>
</dbReference>
<feature type="compositionally biased region" description="Pro residues" evidence="1">
    <location>
        <begin position="77"/>
        <end position="99"/>
    </location>
</feature>
<keyword evidence="5" id="KW-1185">Reference proteome</keyword>
<keyword evidence="2" id="KW-1133">Transmembrane helix</keyword>
<feature type="signal peptide" evidence="3">
    <location>
        <begin position="1"/>
        <end position="23"/>
    </location>
</feature>
<feature type="compositionally biased region" description="Basic and acidic residues" evidence="1">
    <location>
        <begin position="156"/>
        <end position="169"/>
    </location>
</feature>
<feature type="chain" id="PRO_5047344577" description="Gram-positive cocci surface proteins LPxTG domain-containing protein" evidence="3">
    <location>
        <begin position="24"/>
        <end position="222"/>
    </location>
</feature>